<feature type="transmembrane region" description="Helical" evidence="5">
    <location>
        <begin position="131"/>
        <end position="151"/>
    </location>
</feature>
<evidence type="ECO:0000313" key="8">
    <source>
        <dbReference type="WBParaSite" id="nRc.2.0.1.t22572-RA"/>
    </source>
</evidence>
<comment type="subcellular location">
    <subcellularLocation>
        <location evidence="1">Membrane</location>
    </subcellularLocation>
</comment>
<feature type="transmembrane region" description="Helical" evidence="5">
    <location>
        <begin position="235"/>
        <end position="259"/>
    </location>
</feature>
<dbReference type="Gene3D" id="1.20.1070.10">
    <property type="entry name" value="Rhodopsin 7-helix transmembrane proteins"/>
    <property type="match status" value="1"/>
</dbReference>
<feature type="transmembrane region" description="Helical" evidence="5">
    <location>
        <begin position="12"/>
        <end position="31"/>
    </location>
</feature>
<keyword evidence="3 5" id="KW-1133">Transmembrane helix</keyword>
<keyword evidence="4 5" id="KW-0472">Membrane</keyword>
<evidence type="ECO:0000256" key="3">
    <source>
        <dbReference type="ARBA" id="ARBA00022989"/>
    </source>
</evidence>
<dbReference type="PANTHER" id="PTHR23360">
    <property type="entry name" value="G-PROTEIN COUPLED RECEPTORS FAMILY 1 PROFILE DOMAIN-CONTAINING PROTEIN-RELATED"/>
    <property type="match status" value="1"/>
</dbReference>
<feature type="transmembrane region" description="Helical" evidence="5">
    <location>
        <begin position="271"/>
        <end position="288"/>
    </location>
</feature>
<evidence type="ECO:0000256" key="2">
    <source>
        <dbReference type="ARBA" id="ARBA00022692"/>
    </source>
</evidence>
<protein>
    <submittedName>
        <fullName evidence="8">G-protein coupled receptors family 1 profile domain-containing protein</fullName>
    </submittedName>
</protein>
<dbReference type="Proteomes" id="UP000887565">
    <property type="component" value="Unplaced"/>
</dbReference>
<evidence type="ECO:0000259" key="6">
    <source>
        <dbReference type="PROSITE" id="PS50262"/>
    </source>
</evidence>
<evidence type="ECO:0000313" key="7">
    <source>
        <dbReference type="Proteomes" id="UP000887565"/>
    </source>
</evidence>
<dbReference type="SUPFAM" id="SSF81321">
    <property type="entry name" value="Family A G protein-coupled receptor-like"/>
    <property type="match status" value="1"/>
</dbReference>
<dbReference type="AlphaFoldDB" id="A0A915J8U1"/>
<accession>A0A915J8U1</accession>
<feature type="transmembrane region" description="Helical" evidence="5">
    <location>
        <begin position="81"/>
        <end position="106"/>
    </location>
</feature>
<dbReference type="GO" id="GO:0016020">
    <property type="term" value="C:membrane"/>
    <property type="evidence" value="ECO:0007669"/>
    <property type="project" value="UniProtKB-SubCell"/>
</dbReference>
<organism evidence="7 8">
    <name type="scientific">Romanomermis culicivorax</name>
    <name type="common">Nematode worm</name>
    <dbReference type="NCBI Taxonomy" id="13658"/>
    <lineage>
        <taxon>Eukaryota</taxon>
        <taxon>Metazoa</taxon>
        <taxon>Ecdysozoa</taxon>
        <taxon>Nematoda</taxon>
        <taxon>Enoplea</taxon>
        <taxon>Dorylaimia</taxon>
        <taxon>Mermithida</taxon>
        <taxon>Mermithoidea</taxon>
        <taxon>Mermithidae</taxon>
        <taxon>Romanomermis</taxon>
    </lineage>
</organism>
<dbReference type="PANTHER" id="PTHR23360:SF29">
    <property type="entry name" value="G_PROTEIN_RECEP_F1_2 DOMAIN-CONTAINING PROTEIN"/>
    <property type="match status" value="1"/>
</dbReference>
<keyword evidence="2 5" id="KW-0812">Transmembrane</keyword>
<feature type="transmembrane region" description="Helical" evidence="5">
    <location>
        <begin position="176"/>
        <end position="198"/>
    </location>
</feature>
<evidence type="ECO:0000256" key="5">
    <source>
        <dbReference type="SAM" id="Phobius"/>
    </source>
</evidence>
<dbReference type="CDD" id="cd00637">
    <property type="entry name" value="7tm_classA_rhodopsin-like"/>
    <property type="match status" value="1"/>
</dbReference>
<reference evidence="8" key="1">
    <citation type="submission" date="2022-11" db="UniProtKB">
        <authorList>
            <consortium name="WormBaseParasite"/>
        </authorList>
    </citation>
    <scope>IDENTIFICATION</scope>
</reference>
<evidence type="ECO:0000256" key="4">
    <source>
        <dbReference type="ARBA" id="ARBA00023136"/>
    </source>
</evidence>
<feature type="domain" description="G-protein coupled receptors family 1 profile" evidence="6">
    <location>
        <begin position="22"/>
        <end position="287"/>
    </location>
</feature>
<dbReference type="InterPro" id="IPR047130">
    <property type="entry name" value="7TM_GPCR_Srsx_nematod"/>
</dbReference>
<name>A0A915J8U1_ROMCU</name>
<dbReference type="InterPro" id="IPR017452">
    <property type="entry name" value="GPCR_Rhodpsn_7TM"/>
</dbReference>
<dbReference type="WBParaSite" id="nRc.2.0.1.t22572-RA">
    <property type="protein sequence ID" value="nRc.2.0.1.t22572-RA"/>
    <property type="gene ID" value="nRc.2.0.1.g22572"/>
</dbReference>
<sequence length="330" mass="37299">MTIIETVQPYMLYAANLFTVLFNGVLLIYFVKPANQSTRDNTKVRTTHPLQLILIFADFAFGVASIYSSIAIYFLPRSWQTTFFCIFVPWPTLYLTSVSLFVRLLFNLERILACSTPVFYTNVLAAGHRRLAVYWVVCLLPTLFYALWAFYGADYARRPLVCQASAARGPAMKNMLSYYVCIGGSAVIISFFVLIFAIKKSRQKIRTVIARQITTVRRTGKTTSKSSKERVATKLAALLSFVSLTMDVGPNIILTVLSGLSLLNSDDLGKIVRLAFSLSLCANWFIFVESDPSIKRWIKEKFQPASSNVRSKVSEILRVHILSQREETCR</sequence>
<feature type="transmembrane region" description="Helical" evidence="5">
    <location>
        <begin position="52"/>
        <end position="75"/>
    </location>
</feature>
<evidence type="ECO:0000256" key="1">
    <source>
        <dbReference type="ARBA" id="ARBA00004370"/>
    </source>
</evidence>
<keyword evidence="7" id="KW-1185">Reference proteome</keyword>
<dbReference type="PROSITE" id="PS50262">
    <property type="entry name" value="G_PROTEIN_RECEP_F1_2"/>
    <property type="match status" value="1"/>
</dbReference>
<proteinExistence type="predicted"/>